<keyword evidence="4" id="KW-1185">Reference proteome</keyword>
<gene>
    <name evidence="3" type="ORF">MRS75_07000</name>
</gene>
<dbReference type="Pfam" id="PF13439">
    <property type="entry name" value="Glyco_transf_4"/>
    <property type="match status" value="1"/>
</dbReference>
<dbReference type="InterPro" id="IPR001296">
    <property type="entry name" value="Glyco_trans_1"/>
</dbReference>
<reference evidence="3" key="1">
    <citation type="submission" date="2022-03" db="EMBL/GenBank/DDBJ databases">
        <title>Fererhizobium litorale gen. nov., sp. nov., isolated from sandy sediments of the Sea of Japan seashore.</title>
        <authorList>
            <person name="Romanenko L."/>
            <person name="Kurilenko V."/>
            <person name="Otstavnykh N."/>
            <person name="Svetashev V."/>
            <person name="Tekutyeva L."/>
            <person name="Isaeva M."/>
            <person name="Mikhailov V."/>
        </authorList>
    </citation>
    <scope>NUCLEOTIDE SEQUENCE</scope>
    <source>
        <strain evidence="3">KMM 9576</strain>
    </source>
</reference>
<dbReference type="AlphaFoldDB" id="A0AAE3QDH4"/>
<dbReference type="PANTHER" id="PTHR45947:SF3">
    <property type="entry name" value="SULFOQUINOVOSYL TRANSFERASE SQD2"/>
    <property type="match status" value="1"/>
</dbReference>
<accession>A0AAE3QDH4</accession>
<dbReference type="SUPFAM" id="SSF53756">
    <property type="entry name" value="UDP-Glycosyltransferase/glycogen phosphorylase"/>
    <property type="match status" value="1"/>
</dbReference>
<dbReference type="EMBL" id="JALDYZ010000003">
    <property type="protein sequence ID" value="MDI7921833.1"/>
    <property type="molecule type" value="Genomic_DNA"/>
</dbReference>
<feature type="domain" description="Glycosyltransferase subfamily 4-like N-terminal" evidence="2">
    <location>
        <begin position="33"/>
        <end position="195"/>
    </location>
</feature>
<sequence>MSALVAALAAEAPTRSAGPLVVHVVRQYAPNRGGLEDVVANICQQSLKRNYRVRVVTCNTLFADPGRKLSEREAIDGVEVVRIPWRGSSRYPIAPQVLRHLADADLVHVHAIDFFFDALSLARFVHRKPLIATTHGGFFHTRKFRRAKEIWFRTLTRLSAGGYRAIVSCSQADARLFSTIASGRLALIENGTDTHKFADAASIVPQRRMVTIGRFSANKRLDRLLDGMAALAASQPGWHLDIAGAPSDFSAADLQREIDARNLAGNVALHVSIDNAAIRDLIAKASYFVSASEYEGFGLVAVEAMSAGLLPVLQPNEAYRHLAARHRAITLCDFTRAEGFAETMSECFERLSSGQLPARRTIVDQAKDYSWDTVADKYFEIYERVLG</sequence>
<dbReference type="Proteomes" id="UP001161580">
    <property type="component" value="Unassembled WGS sequence"/>
</dbReference>
<evidence type="ECO:0000259" key="2">
    <source>
        <dbReference type="Pfam" id="PF13439"/>
    </source>
</evidence>
<evidence type="ECO:0000259" key="1">
    <source>
        <dbReference type="Pfam" id="PF00534"/>
    </source>
</evidence>
<proteinExistence type="predicted"/>
<name>A0AAE3QDH4_9HYPH</name>
<evidence type="ECO:0000313" key="4">
    <source>
        <dbReference type="Proteomes" id="UP001161580"/>
    </source>
</evidence>
<organism evidence="3 4">
    <name type="scientific">Ferirhizobium litorale</name>
    <dbReference type="NCBI Taxonomy" id="2927786"/>
    <lineage>
        <taxon>Bacteria</taxon>
        <taxon>Pseudomonadati</taxon>
        <taxon>Pseudomonadota</taxon>
        <taxon>Alphaproteobacteria</taxon>
        <taxon>Hyphomicrobiales</taxon>
        <taxon>Rhizobiaceae</taxon>
        <taxon>Ferirhizobium</taxon>
    </lineage>
</organism>
<dbReference type="Gene3D" id="3.40.50.2000">
    <property type="entry name" value="Glycogen Phosphorylase B"/>
    <property type="match status" value="2"/>
</dbReference>
<dbReference type="RefSeq" id="WP_311786141.1">
    <property type="nucleotide sequence ID" value="NZ_JALDYY010000003.1"/>
</dbReference>
<protein>
    <submittedName>
        <fullName evidence="3">Glycosyltransferase family 4 protein</fullName>
    </submittedName>
</protein>
<comment type="caution">
    <text evidence="3">The sequence shown here is derived from an EMBL/GenBank/DDBJ whole genome shotgun (WGS) entry which is preliminary data.</text>
</comment>
<evidence type="ECO:0000313" key="3">
    <source>
        <dbReference type="EMBL" id="MDI7921833.1"/>
    </source>
</evidence>
<dbReference type="GO" id="GO:0016757">
    <property type="term" value="F:glycosyltransferase activity"/>
    <property type="evidence" value="ECO:0007669"/>
    <property type="project" value="InterPro"/>
</dbReference>
<dbReference type="InterPro" id="IPR028098">
    <property type="entry name" value="Glyco_trans_4-like_N"/>
</dbReference>
<dbReference type="CDD" id="cd03801">
    <property type="entry name" value="GT4_PimA-like"/>
    <property type="match status" value="1"/>
</dbReference>
<dbReference type="PANTHER" id="PTHR45947">
    <property type="entry name" value="SULFOQUINOVOSYL TRANSFERASE SQD2"/>
    <property type="match status" value="1"/>
</dbReference>
<dbReference type="Pfam" id="PF00534">
    <property type="entry name" value="Glycos_transf_1"/>
    <property type="match status" value="1"/>
</dbReference>
<dbReference type="InterPro" id="IPR050194">
    <property type="entry name" value="Glycosyltransferase_grp1"/>
</dbReference>
<feature type="domain" description="Glycosyl transferase family 1" evidence="1">
    <location>
        <begin position="206"/>
        <end position="347"/>
    </location>
</feature>